<dbReference type="CDD" id="cd01449">
    <property type="entry name" value="TST_Repeat_2"/>
    <property type="match status" value="1"/>
</dbReference>
<organism evidence="4 5">
    <name type="scientific">Halorussus limi</name>
    <dbReference type="NCBI Taxonomy" id="2938695"/>
    <lineage>
        <taxon>Archaea</taxon>
        <taxon>Methanobacteriati</taxon>
        <taxon>Methanobacteriota</taxon>
        <taxon>Stenosarchaea group</taxon>
        <taxon>Halobacteria</taxon>
        <taxon>Halobacteriales</taxon>
        <taxon>Haladaptataceae</taxon>
        <taxon>Halorussus</taxon>
    </lineage>
</organism>
<keyword evidence="1" id="KW-0677">Repeat</keyword>
<dbReference type="PANTHER" id="PTHR43855:SF1">
    <property type="entry name" value="THIOSULFATE SULFURTRANSFERASE"/>
    <property type="match status" value="1"/>
</dbReference>
<dbReference type="GO" id="GO:0004792">
    <property type="term" value="F:thiosulfate-cyanide sulfurtransferase activity"/>
    <property type="evidence" value="ECO:0007669"/>
    <property type="project" value="InterPro"/>
</dbReference>
<dbReference type="RefSeq" id="WP_248652001.1">
    <property type="nucleotide sequence ID" value="NZ_CP096659.1"/>
</dbReference>
<evidence type="ECO:0000256" key="1">
    <source>
        <dbReference type="ARBA" id="ARBA00022737"/>
    </source>
</evidence>
<dbReference type="PROSITE" id="PS00380">
    <property type="entry name" value="RHODANESE_1"/>
    <property type="match status" value="1"/>
</dbReference>
<feature type="domain" description="Rhodanese" evidence="3">
    <location>
        <begin position="15"/>
        <end position="136"/>
    </location>
</feature>
<dbReference type="SMART" id="SM00450">
    <property type="entry name" value="RHOD"/>
    <property type="match status" value="2"/>
</dbReference>
<dbReference type="KEGG" id="halx:M0R89_07860"/>
<dbReference type="InterPro" id="IPR001763">
    <property type="entry name" value="Rhodanese-like_dom"/>
</dbReference>
<dbReference type="InterPro" id="IPR036873">
    <property type="entry name" value="Rhodanese-like_dom_sf"/>
</dbReference>
<feature type="region of interest" description="Disordered" evidence="2">
    <location>
        <begin position="41"/>
        <end position="72"/>
    </location>
</feature>
<dbReference type="EMBL" id="CP096659">
    <property type="protein sequence ID" value="UPV75964.1"/>
    <property type="molecule type" value="Genomic_DNA"/>
</dbReference>
<dbReference type="GeneID" id="72185105"/>
<keyword evidence="5" id="KW-1185">Reference proteome</keyword>
<evidence type="ECO:0000313" key="4">
    <source>
        <dbReference type="EMBL" id="UPV75964.1"/>
    </source>
</evidence>
<protein>
    <submittedName>
        <fullName evidence="4">Sulfurtransferase</fullName>
    </submittedName>
</protein>
<sequence>MNENVVVSADWLAERLDEVTVVDVRESWEYDGIGHVPGAVNVPFDSFRDEEGESESAERSGSDPRDAGTLPGAETWADLMGEAGVSADDTVVAYDDTHGVFAARFLVTAEAYGHTDLHLLDGDYSSWMREHETSGDAPDPDPTTYEVRDPEHSPFVGREEVEAAIDDPDSVLVDTRDDWEFEEGHLPGAVNLDWRELVDDETRGLKPRDELESILDAHDITPDKRVVLYCNTARRISHTYVVLSSLGYENVAFYEGSLTDWESVGGPIETES</sequence>
<dbReference type="InterPro" id="IPR001307">
    <property type="entry name" value="Thiosulphate_STrfase_CS"/>
</dbReference>
<dbReference type="Pfam" id="PF00581">
    <property type="entry name" value="Rhodanese"/>
    <property type="match status" value="2"/>
</dbReference>
<dbReference type="InterPro" id="IPR051126">
    <property type="entry name" value="Thiosulfate_sulfurtransferase"/>
</dbReference>
<dbReference type="PANTHER" id="PTHR43855">
    <property type="entry name" value="THIOSULFATE SULFURTRANSFERASE"/>
    <property type="match status" value="1"/>
</dbReference>
<evidence type="ECO:0000259" key="3">
    <source>
        <dbReference type="PROSITE" id="PS50206"/>
    </source>
</evidence>
<evidence type="ECO:0000256" key="2">
    <source>
        <dbReference type="SAM" id="MobiDB-lite"/>
    </source>
</evidence>
<dbReference type="Gene3D" id="3.40.250.10">
    <property type="entry name" value="Rhodanese-like domain"/>
    <property type="match status" value="2"/>
</dbReference>
<name>A0A8U0HZK5_9EURY</name>
<dbReference type="PROSITE" id="PS50206">
    <property type="entry name" value="RHODANESE_3"/>
    <property type="match status" value="2"/>
</dbReference>
<reference evidence="4 5" key="1">
    <citation type="submission" date="2022-04" db="EMBL/GenBank/DDBJ databases">
        <title>Diverse halophilic archaea isolated from saline environments.</title>
        <authorList>
            <person name="Cui H.-L."/>
        </authorList>
    </citation>
    <scope>NUCLEOTIDE SEQUENCE [LARGE SCALE GENOMIC DNA]</scope>
    <source>
        <strain evidence="4 5">XZYJT49</strain>
    </source>
</reference>
<dbReference type="Proteomes" id="UP000830729">
    <property type="component" value="Chromosome"/>
</dbReference>
<feature type="compositionally biased region" description="Basic and acidic residues" evidence="2">
    <location>
        <begin position="56"/>
        <end position="66"/>
    </location>
</feature>
<dbReference type="CDD" id="cd01448">
    <property type="entry name" value="TST_Repeat_1"/>
    <property type="match status" value="1"/>
</dbReference>
<accession>A0A8U0HZK5</accession>
<dbReference type="AlphaFoldDB" id="A0A8U0HZK5"/>
<feature type="domain" description="Rhodanese" evidence="3">
    <location>
        <begin position="166"/>
        <end position="270"/>
    </location>
</feature>
<proteinExistence type="predicted"/>
<evidence type="ECO:0000313" key="5">
    <source>
        <dbReference type="Proteomes" id="UP000830729"/>
    </source>
</evidence>
<gene>
    <name evidence="4" type="ORF">M0R89_07860</name>
</gene>
<dbReference type="SUPFAM" id="SSF52821">
    <property type="entry name" value="Rhodanese/Cell cycle control phosphatase"/>
    <property type="match status" value="2"/>
</dbReference>